<comment type="function">
    <text evidence="13">Catalyzes the phosphorylation of ribose at O-5 in a reaction requiring ATP and magnesium. The resulting D-ribose-5-phosphate can then be used either for sythesis of nucleotides, histidine, and tryptophan, or as a component of the pentose phosphate pathway.</text>
</comment>
<evidence type="ECO:0000313" key="15">
    <source>
        <dbReference type="EMBL" id="HJC62142.1"/>
    </source>
</evidence>
<name>A0A9D2TB91_9FIRM</name>
<evidence type="ECO:0000256" key="9">
    <source>
        <dbReference type="ARBA" id="ARBA00022840"/>
    </source>
</evidence>
<feature type="binding site" evidence="13">
    <location>
        <position position="287"/>
    </location>
    <ligand>
        <name>K(+)</name>
        <dbReference type="ChEBI" id="CHEBI:29103"/>
    </ligand>
</feature>
<evidence type="ECO:0000256" key="5">
    <source>
        <dbReference type="ARBA" id="ARBA00022679"/>
    </source>
</evidence>
<comment type="catalytic activity">
    <reaction evidence="13">
        <text>D-ribose + ATP = D-ribose 5-phosphate + ADP + H(+)</text>
        <dbReference type="Rhea" id="RHEA:13697"/>
        <dbReference type="ChEBI" id="CHEBI:15378"/>
        <dbReference type="ChEBI" id="CHEBI:30616"/>
        <dbReference type="ChEBI" id="CHEBI:47013"/>
        <dbReference type="ChEBI" id="CHEBI:78346"/>
        <dbReference type="ChEBI" id="CHEBI:456216"/>
        <dbReference type="EC" id="2.7.1.15"/>
    </reaction>
</comment>
<evidence type="ECO:0000256" key="2">
    <source>
        <dbReference type="ARBA" id="ARBA00012035"/>
    </source>
</evidence>
<evidence type="ECO:0000256" key="10">
    <source>
        <dbReference type="ARBA" id="ARBA00022842"/>
    </source>
</evidence>
<feature type="binding site" evidence="13">
    <location>
        <begin position="40"/>
        <end position="44"/>
    </location>
    <ligand>
        <name>substrate</name>
    </ligand>
</feature>
<feature type="binding site" evidence="13">
    <location>
        <position position="250"/>
    </location>
    <ligand>
        <name>K(+)</name>
        <dbReference type="ChEBI" id="CHEBI:29103"/>
    </ligand>
</feature>
<evidence type="ECO:0000256" key="6">
    <source>
        <dbReference type="ARBA" id="ARBA00022723"/>
    </source>
</evidence>
<feature type="binding site" evidence="13">
    <location>
        <position position="289"/>
    </location>
    <ligand>
        <name>K(+)</name>
        <dbReference type="ChEBI" id="CHEBI:29103"/>
    </ligand>
</feature>
<comment type="subcellular location">
    <subcellularLocation>
        <location evidence="13">Cytoplasm</location>
    </subcellularLocation>
</comment>
<evidence type="ECO:0000259" key="14">
    <source>
        <dbReference type="Pfam" id="PF00294"/>
    </source>
</evidence>
<feature type="binding site" evidence="13">
    <location>
        <position position="293"/>
    </location>
    <ligand>
        <name>K(+)</name>
        <dbReference type="ChEBI" id="CHEBI:29103"/>
    </ligand>
</feature>
<dbReference type="GO" id="GO:0005829">
    <property type="term" value="C:cytosol"/>
    <property type="evidence" value="ECO:0007669"/>
    <property type="project" value="TreeGrafter"/>
</dbReference>
<dbReference type="EC" id="2.7.1.15" evidence="2 13"/>
<accession>A0A9D2TB91</accession>
<dbReference type="HAMAP" id="MF_01987">
    <property type="entry name" value="Ribokinase"/>
    <property type="match status" value="1"/>
</dbReference>
<dbReference type="AlphaFoldDB" id="A0A9D2TB91"/>
<feature type="domain" description="Carbohydrate kinase PfkB" evidence="14">
    <location>
        <begin position="3"/>
        <end position="296"/>
    </location>
</feature>
<dbReference type="InterPro" id="IPR002139">
    <property type="entry name" value="Ribo/fructo_kinase"/>
</dbReference>
<evidence type="ECO:0000256" key="1">
    <source>
        <dbReference type="ARBA" id="ARBA00005380"/>
    </source>
</evidence>
<dbReference type="PROSITE" id="PS00584">
    <property type="entry name" value="PFKB_KINASES_2"/>
    <property type="match status" value="1"/>
</dbReference>
<feature type="binding site" evidence="13">
    <location>
        <position position="248"/>
    </location>
    <ligand>
        <name>K(+)</name>
        <dbReference type="ChEBI" id="CHEBI:29103"/>
    </ligand>
</feature>
<comment type="activity regulation">
    <text evidence="13">Activated by a monovalent cation that binds near, but not in, the active site. The most likely occupant of the site in vivo is potassium. Ion binding induces a conformational change that may alter substrate affinity.</text>
</comment>
<evidence type="ECO:0000256" key="7">
    <source>
        <dbReference type="ARBA" id="ARBA00022741"/>
    </source>
</evidence>
<feature type="binding site" evidence="13">
    <location>
        <position position="141"/>
    </location>
    <ligand>
        <name>substrate</name>
    </ligand>
</feature>
<comment type="subunit">
    <text evidence="13">Homodimer.</text>
</comment>
<comment type="similarity">
    <text evidence="13">Belongs to the carbohydrate kinase PfkB family. Ribokinase subfamily.</text>
</comment>
<comment type="cofactor">
    <cofactor evidence="13">
        <name>Mg(2+)</name>
        <dbReference type="ChEBI" id="CHEBI:18420"/>
    </cofactor>
    <text evidence="13">Requires a divalent cation, most likely magnesium in vivo, as an electrophilic catalyst to aid phosphoryl group transfer. It is the chelate of the metal and the nucleotide that is the actual substrate.</text>
</comment>
<reference evidence="15" key="2">
    <citation type="submission" date="2021-04" db="EMBL/GenBank/DDBJ databases">
        <authorList>
            <person name="Gilroy R."/>
        </authorList>
    </citation>
    <scope>NUCLEOTIDE SEQUENCE</scope>
    <source>
        <strain evidence="15">ChiBcec2-3848</strain>
    </source>
</reference>
<keyword evidence="5 13" id="KW-0808">Transferase</keyword>
<dbReference type="GO" id="GO:0004747">
    <property type="term" value="F:ribokinase activity"/>
    <property type="evidence" value="ECO:0007669"/>
    <property type="project" value="UniProtKB-UniRule"/>
</dbReference>
<dbReference type="PANTHER" id="PTHR10584:SF166">
    <property type="entry name" value="RIBOKINASE"/>
    <property type="match status" value="1"/>
</dbReference>
<dbReference type="GO" id="GO:0046872">
    <property type="term" value="F:metal ion binding"/>
    <property type="evidence" value="ECO:0007669"/>
    <property type="project" value="UniProtKB-KW"/>
</dbReference>
<keyword evidence="4 13" id="KW-0963">Cytoplasm</keyword>
<comment type="pathway">
    <text evidence="13">Carbohydrate metabolism; D-ribose degradation; D-ribose 5-phosphate from beta-D-ribopyranose: step 2/2.</text>
</comment>
<comment type="similarity">
    <text evidence="1">Belongs to the carbohydrate kinase pfkB family.</text>
</comment>
<dbReference type="GO" id="GO:0019303">
    <property type="term" value="P:D-ribose catabolic process"/>
    <property type="evidence" value="ECO:0007669"/>
    <property type="project" value="UniProtKB-UniRule"/>
</dbReference>
<dbReference type="Pfam" id="PF00294">
    <property type="entry name" value="PfkB"/>
    <property type="match status" value="1"/>
</dbReference>
<proteinExistence type="inferred from homology"/>
<feature type="binding site" evidence="13">
    <location>
        <position position="278"/>
    </location>
    <ligand>
        <name>ATP</name>
        <dbReference type="ChEBI" id="CHEBI:30616"/>
    </ligand>
</feature>
<sequence length="304" mass="32424">MEKKVLVIGSLNMDLVIHMDKMPEKGETVLGKSLAYVPGGKGANQACALGKLGAKTAMLGCVGQDVFGKTQLENLKKNQVDISGIKQTEELPTGTAVISVDSTGDNNIIVVAGANQACDEAYLKSMEQMFEEFDYFVFQMEIPCEAVYYGIRKAKEKGKTVILNPAPAPREIPEEILRCIDYLTPNETELASLAGLSCINEETVREGAACLLKKGVKNVLVTLGEKGVYFAAEGEEKSYPARKVKAVDTTAAGDCFNGAFVTALAEGKTVSNAIAFANLASSIAVTRNGAQSSLPQREEVDALL</sequence>
<evidence type="ECO:0000256" key="13">
    <source>
        <dbReference type="HAMAP-Rule" id="MF_01987"/>
    </source>
</evidence>
<feature type="binding site" evidence="13">
    <location>
        <position position="254"/>
    </location>
    <ligand>
        <name>substrate</name>
    </ligand>
</feature>
<keyword evidence="7 13" id="KW-0547">Nucleotide-binding</keyword>
<dbReference type="CDD" id="cd01174">
    <property type="entry name" value="ribokinase"/>
    <property type="match status" value="1"/>
</dbReference>
<keyword evidence="10 13" id="KW-0460">Magnesium</keyword>
<comment type="caution">
    <text evidence="15">The sequence shown here is derived from an EMBL/GenBank/DDBJ whole genome shotgun (WGS) entry which is preliminary data.</text>
</comment>
<evidence type="ECO:0000256" key="3">
    <source>
        <dbReference type="ARBA" id="ARBA00016943"/>
    </source>
</evidence>
<evidence type="ECO:0000313" key="16">
    <source>
        <dbReference type="Proteomes" id="UP000823886"/>
    </source>
</evidence>
<dbReference type="Gene3D" id="3.40.1190.20">
    <property type="match status" value="1"/>
</dbReference>
<dbReference type="PRINTS" id="PR00990">
    <property type="entry name" value="RIBOKINASE"/>
</dbReference>
<evidence type="ECO:0000256" key="11">
    <source>
        <dbReference type="ARBA" id="ARBA00022958"/>
    </source>
</evidence>
<dbReference type="NCBIfam" id="TIGR02152">
    <property type="entry name" value="D_ribokin_bact"/>
    <property type="match status" value="1"/>
</dbReference>
<organism evidence="15 16">
    <name type="scientific">Candidatus Blautia merdavium</name>
    <dbReference type="NCBI Taxonomy" id="2838494"/>
    <lineage>
        <taxon>Bacteria</taxon>
        <taxon>Bacillati</taxon>
        <taxon>Bacillota</taxon>
        <taxon>Clostridia</taxon>
        <taxon>Lachnospirales</taxon>
        <taxon>Lachnospiraceae</taxon>
        <taxon>Blautia</taxon>
    </lineage>
</organism>
<dbReference type="InterPro" id="IPR002173">
    <property type="entry name" value="Carboh/pur_kinase_PfkB_CS"/>
</dbReference>
<gene>
    <name evidence="13 15" type="primary">rbsK</name>
    <name evidence="15" type="ORF">H9753_00795</name>
</gene>
<evidence type="ECO:0000256" key="4">
    <source>
        <dbReference type="ARBA" id="ARBA00022490"/>
    </source>
</evidence>
<dbReference type="InterPro" id="IPR011877">
    <property type="entry name" value="Ribokinase"/>
</dbReference>
<dbReference type="EMBL" id="DWVZ01000009">
    <property type="protein sequence ID" value="HJC62142.1"/>
    <property type="molecule type" value="Genomic_DNA"/>
</dbReference>
<feature type="active site" description="Proton acceptor" evidence="13">
    <location>
        <position position="254"/>
    </location>
</feature>
<feature type="binding site" evidence="13">
    <location>
        <begin position="222"/>
        <end position="227"/>
    </location>
    <ligand>
        <name>ATP</name>
        <dbReference type="ChEBI" id="CHEBI:30616"/>
    </ligand>
</feature>
<keyword evidence="6 13" id="KW-0479">Metal-binding</keyword>
<protein>
    <recommendedName>
        <fullName evidence="3 13">Ribokinase</fullName>
        <shortName evidence="13">RK</shortName>
        <ecNumber evidence="2 13">2.7.1.15</ecNumber>
    </recommendedName>
</protein>
<dbReference type="PROSITE" id="PS00583">
    <property type="entry name" value="PFKB_KINASES_1"/>
    <property type="match status" value="1"/>
</dbReference>
<dbReference type="PANTHER" id="PTHR10584">
    <property type="entry name" value="SUGAR KINASE"/>
    <property type="match status" value="1"/>
</dbReference>
<feature type="binding site" evidence="13">
    <location>
        <begin position="253"/>
        <end position="254"/>
    </location>
    <ligand>
        <name>ATP</name>
        <dbReference type="ChEBI" id="CHEBI:30616"/>
    </ligand>
</feature>
<dbReference type="InterPro" id="IPR011611">
    <property type="entry name" value="PfkB_dom"/>
</dbReference>
<feature type="binding site" evidence="13">
    <location>
        <position position="186"/>
    </location>
    <ligand>
        <name>ATP</name>
        <dbReference type="ChEBI" id="CHEBI:30616"/>
    </ligand>
</feature>
<dbReference type="Proteomes" id="UP000823886">
    <property type="component" value="Unassembled WGS sequence"/>
</dbReference>
<dbReference type="InterPro" id="IPR029056">
    <property type="entry name" value="Ribokinase-like"/>
</dbReference>
<evidence type="ECO:0000256" key="8">
    <source>
        <dbReference type="ARBA" id="ARBA00022777"/>
    </source>
</evidence>
<dbReference type="GO" id="GO:0005524">
    <property type="term" value="F:ATP binding"/>
    <property type="evidence" value="ECO:0007669"/>
    <property type="project" value="UniProtKB-UniRule"/>
</dbReference>
<keyword evidence="12 13" id="KW-0119">Carbohydrate metabolism</keyword>
<comment type="caution">
    <text evidence="13">Lacks conserved residue(s) required for the propagation of feature annotation.</text>
</comment>
<feature type="binding site" evidence="13">
    <location>
        <position position="284"/>
    </location>
    <ligand>
        <name>K(+)</name>
        <dbReference type="ChEBI" id="CHEBI:29103"/>
    </ligand>
</feature>
<dbReference type="SUPFAM" id="SSF53613">
    <property type="entry name" value="Ribokinase-like"/>
    <property type="match status" value="1"/>
</dbReference>
<keyword evidence="11 13" id="KW-0630">Potassium</keyword>
<evidence type="ECO:0000256" key="12">
    <source>
        <dbReference type="ARBA" id="ARBA00023277"/>
    </source>
</evidence>
<keyword evidence="8 13" id="KW-0418">Kinase</keyword>
<reference evidence="15" key="1">
    <citation type="journal article" date="2021" name="PeerJ">
        <title>Extensive microbial diversity within the chicken gut microbiome revealed by metagenomics and culture.</title>
        <authorList>
            <person name="Gilroy R."/>
            <person name="Ravi A."/>
            <person name="Getino M."/>
            <person name="Pursley I."/>
            <person name="Horton D.L."/>
            <person name="Alikhan N.F."/>
            <person name="Baker D."/>
            <person name="Gharbi K."/>
            <person name="Hall N."/>
            <person name="Watson M."/>
            <person name="Adriaenssens E.M."/>
            <person name="Foster-Nyarko E."/>
            <person name="Jarju S."/>
            <person name="Secka A."/>
            <person name="Antonio M."/>
            <person name="Oren A."/>
            <person name="Chaudhuri R.R."/>
            <person name="La Ragione R."/>
            <person name="Hildebrand F."/>
            <person name="Pallen M.J."/>
        </authorList>
    </citation>
    <scope>NUCLEOTIDE SEQUENCE</scope>
    <source>
        <strain evidence="15">ChiBcec2-3848</strain>
    </source>
</reference>
<keyword evidence="9 13" id="KW-0067">ATP-binding</keyword>
<feature type="binding site" evidence="13">
    <location>
        <begin position="12"/>
        <end position="14"/>
    </location>
    <ligand>
        <name>substrate</name>
    </ligand>
</feature>
<dbReference type="FunFam" id="3.40.1190.20:FF:000012">
    <property type="entry name" value="Ribokinase"/>
    <property type="match status" value="1"/>
</dbReference>